<dbReference type="InterPro" id="IPR006384">
    <property type="entry name" value="HAD_hydro_PyrdxlP_Pase-like"/>
</dbReference>
<keyword evidence="3" id="KW-0479">Metal-binding</keyword>
<dbReference type="InterPro" id="IPR016965">
    <property type="entry name" value="Pase_PHOSPHO-typ"/>
</dbReference>
<dbReference type="Proteomes" id="UP001642540">
    <property type="component" value="Unassembled WGS sequence"/>
</dbReference>
<keyword evidence="7" id="KW-1185">Reference proteome</keyword>
<evidence type="ECO:0000256" key="1">
    <source>
        <dbReference type="ARBA" id="ARBA00001946"/>
    </source>
</evidence>
<dbReference type="NCBIfam" id="TIGR01488">
    <property type="entry name" value="HAD-SF-IB"/>
    <property type="match status" value="1"/>
</dbReference>
<protein>
    <recommendedName>
        <fullName evidence="8">Pyridoxal phosphate phosphatase PHOSPHO2</fullName>
    </recommendedName>
</protein>
<accession>A0ABP1PRF6</accession>
<dbReference type="InterPro" id="IPR023214">
    <property type="entry name" value="HAD_sf"/>
</dbReference>
<evidence type="ECO:0000313" key="7">
    <source>
        <dbReference type="Proteomes" id="UP001642540"/>
    </source>
</evidence>
<dbReference type="InterPro" id="IPR036412">
    <property type="entry name" value="HAD-like_sf"/>
</dbReference>
<comment type="similarity">
    <text evidence="2">Belongs to the HAD-like hydrolase superfamily. PHOSPHO family.</text>
</comment>
<evidence type="ECO:0000256" key="5">
    <source>
        <dbReference type="ARBA" id="ARBA00022842"/>
    </source>
</evidence>
<evidence type="ECO:0000256" key="3">
    <source>
        <dbReference type="ARBA" id="ARBA00022723"/>
    </source>
</evidence>
<dbReference type="NCBIfam" id="TIGR01489">
    <property type="entry name" value="DKMTPPase-SF"/>
    <property type="match status" value="1"/>
</dbReference>
<comment type="cofactor">
    <cofactor evidence="1">
        <name>Mg(2+)</name>
        <dbReference type="ChEBI" id="CHEBI:18420"/>
    </cofactor>
</comment>
<dbReference type="PANTHER" id="PTHR20889:SF12">
    <property type="entry name" value="LP01149P"/>
    <property type="match status" value="1"/>
</dbReference>
<evidence type="ECO:0000256" key="4">
    <source>
        <dbReference type="ARBA" id="ARBA00022801"/>
    </source>
</evidence>
<evidence type="ECO:0000313" key="6">
    <source>
        <dbReference type="EMBL" id="CAL8074499.1"/>
    </source>
</evidence>
<dbReference type="PIRSF" id="PIRSF031051">
    <property type="entry name" value="PyrdxlP_Pase_PHOSPHO2"/>
    <property type="match status" value="1"/>
</dbReference>
<keyword evidence="4" id="KW-0378">Hydrolase</keyword>
<dbReference type="PANTHER" id="PTHR20889">
    <property type="entry name" value="PHOSPHATASE, ORPHAN 1, 2"/>
    <property type="match status" value="1"/>
</dbReference>
<organism evidence="6 7">
    <name type="scientific">Orchesella dallaii</name>
    <dbReference type="NCBI Taxonomy" id="48710"/>
    <lineage>
        <taxon>Eukaryota</taxon>
        <taxon>Metazoa</taxon>
        <taxon>Ecdysozoa</taxon>
        <taxon>Arthropoda</taxon>
        <taxon>Hexapoda</taxon>
        <taxon>Collembola</taxon>
        <taxon>Entomobryomorpha</taxon>
        <taxon>Entomobryoidea</taxon>
        <taxon>Orchesellidae</taxon>
        <taxon>Orchesellinae</taxon>
        <taxon>Orchesella</taxon>
    </lineage>
</organism>
<dbReference type="SUPFAM" id="SSF56784">
    <property type="entry name" value="HAD-like"/>
    <property type="match status" value="1"/>
</dbReference>
<dbReference type="Pfam" id="PF06888">
    <property type="entry name" value="Put_Phosphatase"/>
    <property type="match status" value="1"/>
</dbReference>
<keyword evidence="5" id="KW-0460">Magnesium</keyword>
<evidence type="ECO:0000256" key="2">
    <source>
        <dbReference type="ARBA" id="ARBA00008541"/>
    </source>
</evidence>
<sequence length="262" mass="29838">MAKSGKTAKKSCCHCLCSCEDEEQVAYLYAFDFDHTIVDQNSDTAVMEIIHDPIPDNLQRMYDGTNWTDYMDKIFRFVADEGGTYEVIADKISLLKPTEGMIDLLQTISTSRNTHHHSKLLLISDANTFFIQTFLTSRRPPLIADAIITNQADKTDEGYLKLTPYEQQQACPLCPRNLCKGAALERYIEMKGPFNKVYYTGDGGNDVCPAMKLTENDVVFVRKNFAMEKIIAHGNWKGQNIDIKAKIVYWDDAKTIEEEMEF</sequence>
<proteinExistence type="inferred from homology"/>
<gene>
    <name evidence="6" type="ORF">ODALV1_LOCUS2907</name>
</gene>
<dbReference type="EMBL" id="CAXLJM020000007">
    <property type="protein sequence ID" value="CAL8074499.1"/>
    <property type="molecule type" value="Genomic_DNA"/>
</dbReference>
<reference evidence="6 7" key="1">
    <citation type="submission" date="2024-08" db="EMBL/GenBank/DDBJ databases">
        <authorList>
            <person name="Cucini C."/>
            <person name="Frati F."/>
        </authorList>
    </citation>
    <scope>NUCLEOTIDE SEQUENCE [LARGE SCALE GENOMIC DNA]</scope>
</reference>
<name>A0ABP1PRF6_9HEXA</name>
<dbReference type="Gene3D" id="3.40.50.1000">
    <property type="entry name" value="HAD superfamily/HAD-like"/>
    <property type="match status" value="1"/>
</dbReference>
<evidence type="ECO:0008006" key="8">
    <source>
        <dbReference type="Google" id="ProtNLM"/>
    </source>
</evidence>
<comment type="caution">
    <text evidence="6">The sequence shown here is derived from an EMBL/GenBank/DDBJ whole genome shotgun (WGS) entry which is preliminary data.</text>
</comment>